<dbReference type="GO" id="GO:0004497">
    <property type="term" value="F:monooxygenase activity"/>
    <property type="evidence" value="ECO:0007669"/>
    <property type="project" value="InterPro"/>
</dbReference>
<dbReference type="Pfam" id="PF00067">
    <property type="entry name" value="p450"/>
    <property type="match status" value="1"/>
</dbReference>
<dbReference type="SUPFAM" id="SSF48264">
    <property type="entry name" value="Cytochrome P450"/>
    <property type="match status" value="1"/>
</dbReference>
<keyword evidence="4" id="KW-1185">Reference proteome</keyword>
<gene>
    <name evidence="3" type="ORF">DTL70_15330</name>
</gene>
<dbReference type="PANTHER" id="PTHR24305:SF166">
    <property type="entry name" value="CYTOCHROME P450 12A4, MITOCHONDRIAL-RELATED"/>
    <property type="match status" value="1"/>
</dbReference>
<proteinExistence type="inferred from homology"/>
<protein>
    <submittedName>
        <fullName evidence="3">Cytochrome P450</fullName>
    </submittedName>
</protein>
<dbReference type="GO" id="GO:0016705">
    <property type="term" value="F:oxidoreductase activity, acting on paired donors, with incorporation or reduction of molecular oxygen"/>
    <property type="evidence" value="ECO:0007669"/>
    <property type="project" value="InterPro"/>
</dbReference>
<dbReference type="PANTHER" id="PTHR24305">
    <property type="entry name" value="CYTOCHROME P450"/>
    <property type="match status" value="1"/>
</dbReference>
<evidence type="ECO:0000256" key="2">
    <source>
        <dbReference type="SAM" id="MobiDB-lite"/>
    </source>
</evidence>
<dbReference type="InterPro" id="IPR036396">
    <property type="entry name" value="Cyt_P450_sf"/>
</dbReference>
<sequence length="464" mass="49772">MRLTDALSTTPGPRDAPGRELPPLSARQAAGVVGDVLLPVVAGGVIVRRPRAMSLLERTGWDRRGVERMRALRALHGSGPLPLTVRARAYAMVLDPGDAERVLAGTPDPFSPATVEKRGSLAQFQPHGVLISGGRERAERRDFVEQVLETPEPLHDLAGPLTGVIREEAAQLLAQGERSGELRWEDFDAAWWRTVRRIVLGDAARDDTTLTAQLGTLRSAANWSLAGPRRKRLRSAFLARVRSYVARAEPGSLAERVAGTPAASGTDRAGQIPHWLFAYDAAGMAAARALALLATHPREGEQARAEALGGTPAAPRELPYLRGCALESVRLWPTTPLILRESTTETSWEGGTVPAGTVFALYTPYLHRADPAGPYADSFAPRQWTEETGRQARANPALVPFSSGPAGCPGENLVLFTVSTLLAALLEGHGYTLASHPGLRPAAPVPATLDHFALRFRVHPVSAD</sequence>
<dbReference type="InterPro" id="IPR001128">
    <property type="entry name" value="Cyt_P450"/>
</dbReference>
<dbReference type="Proteomes" id="UP000252914">
    <property type="component" value="Unassembled WGS sequence"/>
</dbReference>
<dbReference type="InterPro" id="IPR050121">
    <property type="entry name" value="Cytochrome_P450_monoxygenase"/>
</dbReference>
<dbReference type="EMBL" id="QOIN01000043">
    <property type="protein sequence ID" value="RCG23056.1"/>
    <property type="molecule type" value="Genomic_DNA"/>
</dbReference>
<feature type="region of interest" description="Disordered" evidence="2">
    <location>
        <begin position="1"/>
        <end position="21"/>
    </location>
</feature>
<comment type="caution">
    <text evidence="3">The sequence shown here is derived from an EMBL/GenBank/DDBJ whole genome shotgun (WGS) entry which is preliminary data.</text>
</comment>
<dbReference type="AlphaFoldDB" id="A0A367EY25"/>
<evidence type="ECO:0000313" key="4">
    <source>
        <dbReference type="Proteomes" id="UP000252914"/>
    </source>
</evidence>
<dbReference type="RefSeq" id="WP_114022468.1">
    <property type="nucleotide sequence ID" value="NZ_QOIN01000043.1"/>
</dbReference>
<name>A0A367EY25_9ACTN</name>
<reference evidence="3 4" key="1">
    <citation type="submission" date="2018-06" db="EMBL/GenBank/DDBJ databases">
        <title>Streptomyces reniochalinae sp. nov. and Streptomyces diacarnus sp. nov. from marine sponges.</title>
        <authorList>
            <person name="Li L."/>
        </authorList>
    </citation>
    <scope>NUCLEOTIDE SEQUENCE [LARGE SCALE GENOMIC DNA]</scope>
    <source>
        <strain evidence="3 4">LHW51701</strain>
    </source>
</reference>
<dbReference type="Gene3D" id="1.10.630.10">
    <property type="entry name" value="Cytochrome P450"/>
    <property type="match status" value="1"/>
</dbReference>
<dbReference type="GO" id="GO:0020037">
    <property type="term" value="F:heme binding"/>
    <property type="evidence" value="ECO:0007669"/>
    <property type="project" value="InterPro"/>
</dbReference>
<organism evidence="3 4">
    <name type="scientific">Streptomyces diacarni</name>
    <dbReference type="NCBI Taxonomy" id="2800381"/>
    <lineage>
        <taxon>Bacteria</taxon>
        <taxon>Bacillati</taxon>
        <taxon>Actinomycetota</taxon>
        <taxon>Actinomycetes</taxon>
        <taxon>Kitasatosporales</taxon>
        <taxon>Streptomycetaceae</taxon>
        <taxon>Streptomyces</taxon>
    </lineage>
</organism>
<feature type="compositionally biased region" description="Polar residues" evidence="2">
    <location>
        <begin position="1"/>
        <end position="11"/>
    </location>
</feature>
<accession>A0A367EY25</accession>
<evidence type="ECO:0000313" key="3">
    <source>
        <dbReference type="EMBL" id="RCG23056.1"/>
    </source>
</evidence>
<evidence type="ECO:0000256" key="1">
    <source>
        <dbReference type="ARBA" id="ARBA00010617"/>
    </source>
</evidence>
<comment type="similarity">
    <text evidence="1">Belongs to the cytochrome P450 family.</text>
</comment>
<dbReference type="GO" id="GO:0005506">
    <property type="term" value="F:iron ion binding"/>
    <property type="evidence" value="ECO:0007669"/>
    <property type="project" value="InterPro"/>
</dbReference>